<keyword evidence="4" id="KW-0677">Repeat</keyword>
<dbReference type="SMART" id="SM00320">
    <property type="entry name" value="WD40"/>
    <property type="match status" value="7"/>
</dbReference>
<evidence type="ECO:0000256" key="2">
    <source>
        <dbReference type="ARBA" id="ARBA00022552"/>
    </source>
</evidence>
<dbReference type="SUPFAM" id="SSF50978">
    <property type="entry name" value="WD40 repeat-like"/>
    <property type="match status" value="1"/>
</dbReference>
<evidence type="ECO:0000259" key="9">
    <source>
        <dbReference type="SMART" id="SM01035"/>
    </source>
</evidence>
<keyword evidence="1 7" id="KW-0690">Ribosome biogenesis</keyword>
<dbReference type="GO" id="GO:0070545">
    <property type="term" value="C:PeBoW complex"/>
    <property type="evidence" value="ECO:0007669"/>
    <property type="project" value="TreeGrafter"/>
</dbReference>
<dbReference type="InterPro" id="IPR012953">
    <property type="entry name" value="BOP1_N_dom"/>
</dbReference>
<proteinExistence type="inferred from homology"/>
<dbReference type="InterPro" id="IPR028598">
    <property type="entry name" value="BOP1/Erb1"/>
</dbReference>
<dbReference type="Gene3D" id="2.130.10.10">
    <property type="entry name" value="YVTN repeat-like/Quinoprotein amine dehydrogenase"/>
    <property type="match status" value="1"/>
</dbReference>
<keyword evidence="5 7" id="KW-0539">Nucleus</keyword>
<dbReference type="HAMAP" id="MF_03027">
    <property type="entry name" value="BOP1"/>
    <property type="match status" value="1"/>
</dbReference>
<feature type="repeat" description="WD" evidence="8">
    <location>
        <begin position="365"/>
        <end position="406"/>
    </location>
</feature>
<dbReference type="EMBL" id="CAJPEV010000829">
    <property type="protein sequence ID" value="CAG0888891.1"/>
    <property type="molecule type" value="Genomic_DNA"/>
</dbReference>
<dbReference type="FunFam" id="2.130.10.10:FF:000061">
    <property type="entry name" value="Ribosome biogenesis protein BOP1 homolog"/>
    <property type="match status" value="1"/>
</dbReference>
<dbReference type="InterPro" id="IPR015943">
    <property type="entry name" value="WD40/YVTN_repeat-like_dom_sf"/>
</dbReference>
<dbReference type="GO" id="GO:0000463">
    <property type="term" value="P:maturation of LSU-rRNA from tricistronic rRNA transcript (SSU-rRNA, 5.8S rRNA, LSU-rRNA)"/>
    <property type="evidence" value="ECO:0007669"/>
    <property type="project" value="UniProtKB-UniRule"/>
</dbReference>
<sequence length="709" mass="81329">MEVLIILEYDSHHLRTAFAGIPGHHGFPVGAMRLESGEEGEGGECPQGTATDVRTNVDDEKGEGEVVKPSATIDEFDSSDEEDLRNTVGNIPMEYYQHFVHIGYDLDGKKIIKPKKKDELDHFLQMMEDPEFWRTVEDKSTGQDVRLSEADVRAIHRMQKNKIPDETYNPYEPWVDFFTNKVMQTSVTAHPPHKRSFIPSLIERQKVGKMVHAIKMGWMKPQSDKKEAVEKYGPVMVWDSNSHAEEMRRIHNHIPAPKLKLPVHAESYNPPPEYLFDEDEMKKWESLEEEPWRRKYDFVPQKYSSLRQVPSYDRFIKERFERCLDLYLAPRARRMRLTIQPEDLVPQLPKPQELHPFPVVQSLVYEGHSNMVRSVSVEPLGQFLASGSDDGTVRVWEIQTGRCLKVFEMGGVVKCVAWCPNTSVCLLAITVDNDCVILNPGVGDKLVVSDTDHLVGIGTAPDQGEYLVPERIQAVVKWESPSDEQRDVGYRVIIKHFKPVRQVSWHGKGDYFATVMPEGLNRAVLIHQLSKWRSQLPFQKAKGLVQCILFHPIRPYLFVATQRYVRVYNLVKQELTKKLLTGVKWISSMAVHPGGDNIVVGTYDSRSLWFDLDLSTKPYKVLRHHRKAVRSVAFHRKYPLFATCSDDGAVIICHGMVYSDLLQNPLIVPVKILRGHTLYDDFSVLDCCFHPIQPWIFSSGADFTIRLFT</sequence>
<dbReference type="EMBL" id="LR900346">
    <property type="protein sequence ID" value="CAD7245311.1"/>
    <property type="molecule type" value="Genomic_DNA"/>
</dbReference>
<evidence type="ECO:0000256" key="3">
    <source>
        <dbReference type="ARBA" id="ARBA00022574"/>
    </source>
</evidence>
<dbReference type="AlphaFoldDB" id="A0A7R8X979"/>
<evidence type="ECO:0000256" key="6">
    <source>
        <dbReference type="ARBA" id="ARBA00055102"/>
    </source>
</evidence>
<keyword evidence="3 8" id="KW-0853">WD repeat</keyword>
<dbReference type="PANTHER" id="PTHR17605:SF0">
    <property type="entry name" value="RIBOSOME BIOGENESIS PROTEIN BOP1"/>
    <property type="match status" value="1"/>
</dbReference>
<comment type="subcellular location">
    <subcellularLocation>
        <location evidence="7">Nucleus</location>
        <location evidence="7">Nucleolus</location>
    </subcellularLocation>
    <subcellularLocation>
        <location evidence="7">Nucleus</location>
        <location evidence="7">Nucleoplasm</location>
    </subcellularLocation>
</comment>
<dbReference type="Proteomes" id="UP000677054">
    <property type="component" value="Unassembled WGS sequence"/>
</dbReference>
<dbReference type="OrthoDB" id="5571054at2759"/>
<comment type="function">
    <text evidence="6">Component of the PeBoW complex, which is required for maturation of 28S and 5.8S ribosomal RNAs and formation of the 60S ribosome.</text>
</comment>
<evidence type="ECO:0000256" key="8">
    <source>
        <dbReference type="PROSITE-ProRule" id="PRU00221"/>
    </source>
</evidence>
<dbReference type="SMART" id="SM01035">
    <property type="entry name" value="BOP1NT"/>
    <property type="match status" value="1"/>
</dbReference>
<organism evidence="10">
    <name type="scientific">Darwinula stevensoni</name>
    <dbReference type="NCBI Taxonomy" id="69355"/>
    <lineage>
        <taxon>Eukaryota</taxon>
        <taxon>Metazoa</taxon>
        <taxon>Ecdysozoa</taxon>
        <taxon>Arthropoda</taxon>
        <taxon>Crustacea</taxon>
        <taxon>Oligostraca</taxon>
        <taxon>Ostracoda</taxon>
        <taxon>Podocopa</taxon>
        <taxon>Podocopida</taxon>
        <taxon>Darwinulocopina</taxon>
        <taxon>Darwinuloidea</taxon>
        <taxon>Darwinulidae</taxon>
        <taxon>Darwinula</taxon>
    </lineage>
</organism>
<evidence type="ECO:0000313" key="10">
    <source>
        <dbReference type="EMBL" id="CAD7245311.1"/>
    </source>
</evidence>
<dbReference type="PANTHER" id="PTHR17605">
    <property type="entry name" value="RIBOSOME BIOGENESIS PROTEIN BOP1 BLOCK OF PROLIFERATION 1 PROTEIN"/>
    <property type="match status" value="1"/>
</dbReference>
<keyword evidence="2 7" id="KW-0698">rRNA processing</keyword>
<dbReference type="Pfam" id="PF08145">
    <property type="entry name" value="BOP1NT"/>
    <property type="match status" value="1"/>
</dbReference>
<dbReference type="GO" id="GO:0043021">
    <property type="term" value="F:ribonucleoprotein complex binding"/>
    <property type="evidence" value="ECO:0007669"/>
    <property type="project" value="UniProtKB-UniRule"/>
</dbReference>
<dbReference type="InterPro" id="IPR001680">
    <property type="entry name" value="WD40_rpt"/>
</dbReference>
<evidence type="ECO:0000313" key="11">
    <source>
        <dbReference type="Proteomes" id="UP000677054"/>
    </source>
</evidence>
<dbReference type="GO" id="GO:0030687">
    <property type="term" value="C:preribosome, large subunit precursor"/>
    <property type="evidence" value="ECO:0007669"/>
    <property type="project" value="UniProtKB-UniRule"/>
</dbReference>
<gene>
    <name evidence="10" type="ORF">DSTB1V02_LOCUS5185</name>
</gene>
<evidence type="ECO:0000256" key="4">
    <source>
        <dbReference type="ARBA" id="ARBA00022737"/>
    </source>
</evidence>
<protein>
    <recommendedName>
        <fullName evidence="7">Ribosome biogenesis protein BOP1 homolog</fullName>
    </recommendedName>
</protein>
<evidence type="ECO:0000256" key="5">
    <source>
        <dbReference type="ARBA" id="ARBA00023242"/>
    </source>
</evidence>
<dbReference type="PROSITE" id="PS50294">
    <property type="entry name" value="WD_REPEATS_REGION"/>
    <property type="match status" value="1"/>
</dbReference>
<feature type="domain" description="BOP1 N-terminal" evidence="9">
    <location>
        <begin position="96"/>
        <end position="358"/>
    </location>
</feature>
<comment type="function">
    <text evidence="7">Required for maturation of ribosomal RNAs and formation of the large ribosomal subunit.</text>
</comment>
<accession>A0A7R8X979</accession>
<name>A0A7R8X979_9CRUS</name>
<dbReference type="Pfam" id="PF00400">
    <property type="entry name" value="WD40"/>
    <property type="match status" value="3"/>
</dbReference>
<evidence type="ECO:0000256" key="1">
    <source>
        <dbReference type="ARBA" id="ARBA00022517"/>
    </source>
</evidence>
<dbReference type="PROSITE" id="PS50082">
    <property type="entry name" value="WD_REPEATS_2"/>
    <property type="match status" value="1"/>
</dbReference>
<reference evidence="10" key="1">
    <citation type="submission" date="2020-11" db="EMBL/GenBank/DDBJ databases">
        <authorList>
            <person name="Tran Van P."/>
        </authorList>
    </citation>
    <scope>NUCLEOTIDE SEQUENCE</scope>
</reference>
<dbReference type="PROSITE" id="PS00678">
    <property type="entry name" value="WD_REPEATS_1"/>
    <property type="match status" value="1"/>
</dbReference>
<keyword evidence="11" id="KW-1185">Reference proteome</keyword>
<dbReference type="InterPro" id="IPR036322">
    <property type="entry name" value="WD40_repeat_dom_sf"/>
</dbReference>
<dbReference type="GO" id="GO:0000466">
    <property type="term" value="P:maturation of 5.8S rRNA from tricistronic rRNA transcript (SSU-rRNA, 5.8S rRNA, LSU-rRNA)"/>
    <property type="evidence" value="ECO:0007669"/>
    <property type="project" value="UniProtKB-UniRule"/>
</dbReference>
<comment type="similarity">
    <text evidence="7">Belongs to the WD repeat BOP1/ERB1 family.</text>
</comment>
<dbReference type="InterPro" id="IPR019775">
    <property type="entry name" value="WD40_repeat_CS"/>
</dbReference>
<dbReference type="GO" id="GO:0005654">
    <property type="term" value="C:nucleoplasm"/>
    <property type="evidence" value="ECO:0007669"/>
    <property type="project" value="UniProtKB-SubCell"/>
</dbReference>
<evidence type="ECO:0000256" key="7">
    <source>
        <dbReference type="HAMAP-Rule" id="MF_03027"/>
    </source>
</evidence>